<keyword evidence="14" id="KW-1185">Reference proteome</keyword>
<evidence type="ECO:0000313" key="14">
    <source>
        <dbReference type="Proteomes" id="UP000642180"/>
    </source>
</evidence>
<reference evidence="14" key="1">
    <citation type="journal article" date="2019" name="Int. J. Syst. Evol. Microbiol.">
        <title>The Global Catalogue of Microorganisms (GCM) 10K type strain sequencing project: providing services to taxonomists for standard genome sequencing and annotation.</title>
        <authorList>
            <consortium name="The Broad Institute Genomics Platform"/>
            <consortium name="The Broad Institute Genome Sequencing Center for Infectious Disease"/>
            <person name="Wu L."/>
            <person name="Ma J."/>
        </authorList>
    </citation>
    <scope>NUCLEOTIDE SEQUENCE [LARGE SCALE GENOMIC DNA]</scope>
    <source>
        <strain evidence="14">CCM 2767</strain>
    </source>
</reference>
<evidence type="ECO:0000256" key="9">
    <source>
        <dbReference type="ARBA" id="ARBA00023167"/>
    </source>
</evidence>
<comment type="caution">
    <text evidence="13">The sequence shown here is derived from an EMBL/GenBank/DDBJ whole genome shotgun (WGS) entry which is preliminary data.</text>
</comment>
<dbReference type="Gene3D" id="3.20.20.220">
    <property type="match status" value="1"/>
</dbReference>
<evidence type="ECO:0000256" key="6">
    <source>
        <dbReference type="ARBA" id="ARBA00022827"/>
    </source>
</evidence>
<dbReference type="GO" id="GO:0035999">
    <property type="term" value="P:tetrahydrofolate interconversion"/>
    <property type="evidence" value="ECO:0007669"/>
    <property type="project" value="UniProtKB-UniPathway"/>
</dbReference>
<dbReference type="AlphaFoldDB" id="A0A8J3ARI3"/>
<dbReference type="EMBL" id="BMDI01000001">
    <property type="protein sequence ID" value="GGI18344.1"/>
    <property type="molecule type" value="Genomic_DNA"/>
</dbReference>
<gene>
    <name evidence="13" type="primary">metF</name>
    <name evidence="13" type="ORF">GCM10008066_13540</name>
</gene>
<dbReference type="RefSeq" id="WP_188380482.1">
    <property type="nucleotide sequence ID" value="NZ_BMDI01000001.1"/>
</dbReference>
<keyword evidence="9" id="KW-0486">Methionine biosynthesis</keyword>
<dbReference type="EC" id="1.5.1.54" evidence="12"/>
<dbReference type="GO" id="GO:0071949">
    <property type="term" value="F:FAD binding"/>
    <property type="evidence" value="ECO:0007669"/>
    <property type="project" value="TreeGrafter"/>
</dbReference>
<dbReference type="GO" id="GO:0106312">
    <property type="term" value="F:methylenetetrahydrofolate reductase (NADH) activity"/>
    <property type="evidence" value="ECO:0007669"/>
    <property type="project" value="UniProtKB-EC"/>
</dbReference>
<dbReference type="Pfam" id="PF02219">
    <property type="entry name" value="MTHFR"/>
    <property type="match status" value="1"/>
</dbReference>
<comment type="pathway">
    <text evidence="10">Amino-acid biosynthesis; L-methionine biosynthesis via de novo pathway.</text>
</comment>
<comment type="catalytic activity">
    <reaction evidence="11">
        <text>(6S)-5-methyl-5,6,7,8-tetrahydrofolate + NAD(+) = (6R)-5,10-methylene-5,6,7,8-tetrahydrofolate + NADH + H(+)</text>
        <dbReference type="Rhea" id="RHEA:19821"/>
        <dbReference type="ChEBI" id="CHEBI:15378"/>
        <dbReference type="ChEBI" id="CHEBI:15636"/>
        <dbReference type="ChEBI" id="CHEBI:18608"/>
        <dbReference type="ChEBI" id="CHEBI:57540"/>
        <dbReference type="ChEBI" id="CHEBI:57945"/>
        <dbReference type="EC" id="1.5.1.54"/>
    </reaction>
    <physiologicalReaction direction="right-to-left" evidence="11">
        <dbReference type="Rhea" id="RHEA:19823"/>
    </physiologicalReaction>
</comment>
<evidence type="ECO:0000256" key="11">
    <source>
        <dbReference type="ARBA" id="ARBA00048628"/>
    </source>
</evidence>
<sequence>MQVPVASLPKISFEFFPPKTPAGVGKLHATSATLAAWQPEFFSVTFGAGGSTQAGTRDTVFALQAAGYEAAPHLSCIGSSAEQLRIILDAYKTQGIRRLVALRGDLPSGYGGKSAGQFRYANELVSFIRAETGDWFNIEVAAYPEMHPQAPSPDDDVANFVRKANAGANAAITQVFYNTDAYFRFVDEVRKAGSDIPIVPGILPITNYAQLIRFTETCGAEVPRWMQRKLASFHDDTASLCAFGTDVVTEICDRLIAGGAPGLHFYTMNQSAPTLAILNALRPDITHGSLVAVAA</sequence>
<keyword evidence="6 12" id="KW-0274">FAD</keyword>
<dbReference type="UniPathway" id="UPA00193"/>
<evidence type="ECO:0000256" key="1">
    <source>
        <dbReference type="ARBA" id="ARBA00001974"/>
    </source>
</evidence>
<comment type="cofactor">
    <cofactor evidence="1 12">
        <name>FAD</name>
        <dbReference type="ChEBI" id="CHEBI:57692"/>
    </cofactor>
</comment>
<protein>
    <recommendedName>
        <fullName evidence="12">Methylenetetrahydrofolate reductase</fullName>
        <ecNumber evidence="12">1.5.1.54</ecNumber>
    </recommendedName>
</protein>
<dbReference type="PANTHER" id="PTHR45754:SF3">
    <property type="entry name" value="METHYLENETETRAHYDROFOLATE REDUCTASE (NADPH)"/>
    <property type="match status" value="1"/>
</dbReference>
<proteinExistence type="inferred from homology"/>
<dbReference type="InterPro" id="IPR003171">
    <property type="entry name" value="Mehydrof_redctse-like"/>
</dbReference>
<evidence type="ECO:0000256" key="10">
    <source>
        <dbReference type="ARBA" id="ARBA00034478"/>
    </source>
</evidence>
<dbReference type="InterPro" id="IPR004620">
    <property type="entry name" value="MTHF_reductase_bac"/>
</dbReference>
<keyword evidence="4" id="KW-0028">Amino-acid biosynthesis</keyword>
<evidence type="ECO:0000256" key="5">
    <source>
        <dbReference type="ARBA" id="ARBA00022630"/>
    </source>
</evidence>
<evidence type="ECO:0000256" key="2">
    <source>
        <dbReference type="ARBA" id="ARBA00004777"/>
    </source>
</evidence>
<dbReference type="SUPFAM" id="SSF51730">
    <property type="entry name" value="FAD-linked oxidoreductase"/>
    <property type="match status" value="1"/>
</dbReference>
<keyword evidence="5 12" id="KW-0285">Flavoprotein</keyword>
<name>A0A8J3ARI3_9BURK</name>
<dbReference type="Proteomes" id="UP000642180">
    <property type="component" value="Unassembled WGS sequence"/>
</dbReference>
<comment type="pathway">
    <text evidence="2 12">One-carbon metabolism; tetrahydrofolate interconversion.</text>
</comment>
<comment type="similarity">
    <text evidence="3 12">Belongs to the methylenetetrahydrofolate reductase family.</text>
</comment>
<dbReference type="InterPro" id="IPR029041">
    <property type="entry name" value="FAD-linked_oxidoreductase-like"/>
</dbReference>
<organism evidence="13 14">
    <name type="scientific">Oxalicibacterium faecigallinarum</name>
    <dbReference type="NCBI Taxonomy" id="573741"/>
    <lineage>
        <taxon>Bacteria</taxon>
        <taxon>Pseudomonadati</taxon>
        <taxon>Pseudomonadota</taxon>
        <taxon>Betaproteobacteria</taxon>
        <taxon>Burkholderiales</taxon>
        <taxon>Oxalobacteraceae</taxon>
        <taxon>Oxalicibacterium</taxon>
    </lineage>
</organism>
<evidence type="ECO:0000256" key="3">
    <source>
        <dbReference type="ARBA" id="ARBA00006743"/>
    </source>
</evidence>
<evidence type="ECO:0000256" key="8">
    <source>
        <dbReference type="ARBA" id="ARBA00023027"/>
    </source>
</evidence>
<evidence type="ECO:0000256" key="7">
    <source>
        <dbReference type="ARBA" id="ARBA00023002"/>
    </source>
</evidence>
<dbReference type="PANTHER" id="PTHR45754">
    <property type="entry name" value="METHYLENETETRAHYDROFOLATE REDUCTASE"/>
    <property type="match status" value="1"/>
</dbReference>
<dbReference type="CDD" id="cd00537">
    <property type="entry name" value="MTHFR"/>
    <property type="match status" value="1"/>
</dbReference>
<dbReference type="NCBIfam" id="TIGR00676">
    <property type="entry name" value="fadh2"/>
    <property type="match status" value="1"/>
</dbReference>
<accession>A0A8J3ARI3</accession>
<keyword evidence="7 12" id="KW-0560">Oxidoreductase</keyword>
<keyword evidence="8" id="KW-0520">NAD</keyword>
<evidence type="ECO:0000256" key="4">
    <source>
        <dbReference type="ARBA" id="ARBA00022605"/>
    </source>
</evidence>
<evidence type="ECO:0000256" key="12">
    <source>
        <dbReference type="RuleBase" id="RU003862"/>
    </source>
</evidence>
<dbReference type="GO" id="GO:0005829">
    <property type="term" value="C:cytosol"/>
    <property type="evidence" value="ECO:0007669"/>
    <property type="project" value="InterPro"/>
</dbReference>
<dbReference type="GO" id="GO:0009086">
    <property type="term" value="P:methionine biosynthetic process"/>
    <property type="evidence" value="ECO:0007669"/>
    <property type="project" value="UniProtKB-KW"/>
</dbReference>
<evidence type="ECO:0000313" key="13">
    <source>
        <dbReference type="EMBL" id="GGI18344.1"/>
    </source>
</evidence>